<dbReference type="InterPro" id="IPR005288">
    <property type="entry name" value="NadB"/>
</dbReference>
<sequence length="113" mass="12944">MEPGTWPASNQLYLHRLLFFDQVIGVILLIHKFVQFHPTALADEGLRVQPPAQENAFLITEGVRGAGGRLYNQDMERFMPQYDECEELVPSDVVARSIDDQLRNGMRNLSTWI</sequence>
<evidence type="ECO:0000256" key="4">
    <source>
        <dbReference type="ARBA" id="ARBA00012173"/>
    </source>
</evidence>
<dbReference type="AlphaFoldDB" id="A0ABD1YH24"/>
<dbReference type="SUPFAM" id="SSF56425">
    <property type="entry name" value="Succinate dehydrogenase/fumarate reductase flavoprotein, catalytic domain"/>
    <property type="match status" value="1"/>
</dbReference>
<dbReference type="Pfam" id="PF00890">
    <property type="entry name" value="FAD_binding_2"/>
    <property type="match status" value="1"/>
</dbReference>
<comment type="cofactor">
    <cofactor evidence="1">
        <name>FAD</name>
        <dbReference type="ChEBI" id="CHEBI:57692"/>
    </cofactor>
</comment>
<evidence type="ECO:0000256" key="3">
    <source>
        <dbReference type="ARBA" id="ARBA00008562"/>
    </source>
</evidence>
<proteinExistence type="inferred from homology"/>
<dbReference type="Gene3D" id="3.90.700.10">
    <property type="entry name" value="Succinate dehydrogenase/fumarate reductase flavoprotein, catalytic domain"/>
    <property type="match status" value="1"/>
</dbReference>
<evidence type="ECO:0000313" key="10">
    <source>
        <dbReference type="EMBL" id="KAL2629714.1"/>
    </source>
</evidence>
<evidence type="ECO:0000259" key="9">
    <source>
        <dbReference type="Pfam" id="PF00890"/>
    </source>
</evidence>
<accession>A0ABD1YH24</accession>
<evidence type="ECO:0000256" key="1">
    <source>
        <dbReference type="ARBA" id="ARBA00001974"/>
    </source>
</evidence>
<dbReference type="PANTHER" id="PTHR42716:SF2">
    <property type="entry name" value="L-ASPARTATE OXIDASE, CHLOROPLASTIC"/>
    <property type="match status" value="1"/>
</dbReference>
<comment type="pathway">
    <text evidence="2">Cofactor biosynthesis; NAD(+) biosynthesis; iminoaspartate from L-aspartate (oxidase route): step 1/1.</text>
</comment>
<dbReference type="Proteomes" id="UP001605036">
    <property type="component" value="Unassembled WGS sequence"/>
</dbReference>
<reference evidence="10 11" key="1">
    <citation type="submission" date="2024-09" db="EMBL/GenBank/DDBJ databases">
        <title>Chromosome-scale assembly of Riccia fluitans.</title>
        <authorList>
            <person name="Paukszto L."/>
            <person name="Sawicki J."/>
            <person name="Karawczyk K."/>
            <person name="Piernik-Szablinska J."/>
            <person name="Szczecinska M."/>
            <person name="Mazdziarz M."/>
        </authorList>
    </citation>
    <scope>NUCLEOTIDE SEQUENCE [LARGE SCALE GENOMIC DNA]</scope>
    <source>
        <strain evidence="10">Rf_01</strain>
        <tissue evidence="10">Aerial parts of the thallus</tissue>
    </source>
</reference>
<feature type="domain" description="FAD-dependent oxidoreductase 2 FAD-binding" evidence="9">
    <location>
        <begin position="32"/>
        <end position="107"/>
    </location>
</feature>
<dbReference type="GO" id="GO:0019363">
    <property type="term" value="P:pyridine nucleotide biosynthetic process"/>
    <property type="evidence" value="ECO:0007669"/>
    <property type="project" value="UniProtKB-KW"/>
</dbReference>
<dbReference type="InterPro" id="IPR003953">
    <property type="entry name" value="FAD-dep_OxRdtase_2_FAD-bd"/>
</dbReference>
<dbReference type="EC" id="1.4.3.16" evidence="4"/>
<gene>
    <name evidence="10" type="ORF">R1flu_014400</name>
</gene>
<dbReference type="PANTHER" id="PTHR42716">
    <property type="entry name" value="L-ASPARTATE OXIDASE"/>
    <property type="match status" value="1"/>
</dbReference>
<name>A0ABD1YH24_9MARC</name>
<dbReference type="InterPro" id="IPR027477">
    <property type="entry name" value="Succ_DH/fumarate_Rdtase_cat_sf"/>
</dbReference>
<protein>
    <recommendedName>
        <fullName evidence="4">L-aspartate oxidase</fullName>
        <ecNumber evidence="4">1.4.3.16</ecNumber>
    </recommendedName>
</protein>
<keyword evidence="8" id="KW-0560">Oxidoreductase</keyword>
<evidence type="ECO:0000313" key="11">
    <source>
        <dbReference type="Proteomes" id="UP001605036"/>
    </source>
</evidence>
<keyword evidence="11" id="KW-1185">Reference proteome</keyword>
<dbReference type="EMBL" id="JBHFFA010000004">
    <property type="protein sequence ID" value="KAL2629714.1"/>
    <property type="molecule type" value="Genomic_DNA"/>
</dbReference>
<evidence type="ECO:0000256" key="6">
    <source>
        <dbReference type="ARBA" id="ARBA00022642"/>
    </source>
</evidence>
<evidence type="ECO:0000256" key="5">
    <source>
        <dbReference type="ARBA" id="ARBA00022630"/>
    </source>
</evidence>
<dbReference type="GO" id="GO:0008734">
    <property type="term" value="F:L-aspartate oxidase activity"/>
    <property type="evidence" value="ECO:0007669"/>
    <property type="project" value="UniProtKB-EC"/>
</dbReference>
<evidence type="ECO:0000256" key="8">
    <source>
        <dbReference type="ARBA" id="ARBA00023002"/>
    </source>
</evidence>
<comment type="similarity">
    <text evidence="3">Belongs to the FAD-dependent oxidoreductase 2 family. NadB subfamily.</text>
</comment>
<evidence type="ECO:0000256" key="2">
    <source>
        <dbReference type="ARBA" id="ARBA00004950"/>
    </source>
</evidence>
<evidence type="ECO:0000256" key="7">
    <source>
        <dbReference type="ARBA" id="ARBA00022827"/>
    </source>
</evidence>
<keyword evidence="7" id="KW-0274">FAD</keyword>
<keyword evidence="5" id="KW-0285">Flavoprotein</keyword>
<keyword evidence="6" id="KW-0662">Pyridine nucleotide biosynthesis</keyword>
<organism evidence="10 11">
    <name type="scientific">Riccia fluitans</name>
    <dbReference type="NCBI Taxonomy" id="41844"/>
    <lineage>
        <taxon>Eukaryota</taxon>
        <taxon>Viridiplantae</taxon>
        <taxon>Streptophyta</taxon>
        <taxon>Embryophyta</taxon>
        <taxon>Marchantiophyta</taxon>
        <taxon>Marchantiopsida</taxon>
        <taxon>Marchantiidae</taxon>
        <taxon>Marchantiales</taxon>
        <taxon>Ricciaceae</taxon>
        <taxon>Riccia</taxon>
    </lineage>
</organism>
<comment type="caution">
    <text evidence="10">The sequence shown here is derived from an EMBL/GenBank/DDBJ whole genome shotgun (WGS) entry which is preliminary data.</text>
</comment>